<dbReference type="Proteomes" id="UP000289952">
    <property type="component" value="Chromosome"/>
</dbReference>
<gene>
    <name evidence="1" type="ORF">NCTC10118_00646</name>
</gene>
<proteinExistence type="predicted"/>
<evidence type="ECO:0000313" key="2">
    <source>
        <dbReference type="Proteomes" id="UP000289952"/>
    </source>
</evidence>
<keyword evidence="2" id="KW-1185">Reference proteome</keyword>
<evidence type="ECO:0000313" key="1">
    <source>
        <dbReference type="EMBL" id="VEU63598.1"/>
    </source>
</evidence>
<dbReference type="AlphaFoldDB" id="A0A449AF41"/>
<dbReference type="EMBL" id="LR214972">
    <property type="protein sequence ID" value="VEU63598.1"/>
    <property type="molecule type" value="Genomic_DNA"/>
</dbReference>
<accession>A0A449AF41</accession>
<organism evidence="1 2">
    <name type="scientific">Mycoplasmopsis bovirhinis</name>
    <dbReference type="NCBI Taxonomy" id="29553"/>
    <lineage>
        <taxon>Bacteria</taxon>
        <taxon>Bacillati</taxon>
        <taxon>Mycoplasmatota</taxon>
        <taxon>Mycoplasmoidales</taxon>
        <taxon>Metamycoplasmataceae</taxon>
        <taxon>Mycoplasmopsis</taxon>
    </lineage>
</organism>
<protein>
    <submittedName>
        <fullName evidence="1">Uncharacterized protein</fullName>
    </submittedName>
</protein>
<sequence length="616" mass="73501">MFKKNIKVILTWFIFLFIFTAGAVGAIIYTPFLKQNFIKNKYIKYPKSNFEFKNYNINKEIEDNLMNQLTQRVFTSNNDEISYTYESSLFIRYPLIMDYAQYYKLINNQEKLEHIKKRIKSFPNFSSVKLNNLGYYVNILLSLGQIDLKTVNEYLETFWDNDRKIIHLNPHEIATEEAIYYNSATILKDLDDAYNVVGAKLGNFFDLKPLANYLLNNFNFKYPKTEDPDDFVSRGNIVDGFTIIKFIDILPFEEAKAIFLSKKEQIIKWHQDIKNNYFPKLTETVNFEIQYKITLYHILKKYFEIDDLEYLAYIKDNWALGLIKFGAYWNYYLTLLRKDFGDDFVFKNQEFNNMLANEYQNLKDEEIIHYENIKNSIQYLTQYYLMIKNQTQPNINQKLLKSAIDETYNKIYIAYKSNSQLWSIYSSELYWYLIFYKNYDPSFLMKQKDEVGAILAKLKENRLIEPGAAIDLFKAQSFLGNFIDKNASISYYILNKINQEKDKILIKTTEIHESVEILFFSNLNNNVSLELINALNIKINNLISSQPKIWTNPWEIYGLYLYFSEDFHQINSNIKINKNKIINWIKSYLNNYKHINIIGYFYSKQLLNLLEEYDTN</sequence>
<name>A0A449AF41_9BACT</name>
<reference evidence="1 2" key="1">
    <citation type="submission" date="2019-01" db="EMBL/GenBank/DDBJ databases">
        <authorList>
            <consortium name="Pathogen Informatics"/>
        </authorList>
    </citation>
    <scope>NUCLEOTIDE SEQUENCE [LARGE SCALE GENOMIC DNA]</scope>
    <source>
        <strain evidence="1 2">NCTC10118</strain>
    </source>
</reference>